<feature type="binding site" evidence="7">
    <location>
        <position position="19"/>
    </location>
    <ligand>
        <name>Mg(2+)</name>
        <dbReference type="ChEBI" id="CHEBI:18420"/>
    </ligand>
</feature>
<dbReference type="EC" id="2.7.1.71" evidence="7"/>
<feature type="binding site" evidence="7">
    <location>
        <position position="140"/>
    </location>
    <ligand>
        <name>substrate</name>
    </ligand>
</feature>
<reference evidence="8 9" key="1">
    <citation type="submission" date="2020-07" db="EMBL/GenBank/DDBJ databases">
        <authorList>
            <person name="Feng H."/>
        </authorList>
    </citation>
    <scope>NUCLEOTIDE SEQUENCE [LARGE SCALE GENOMIC DNA]</scope>
    <source>
        <strain evidence="9">s-11</strain>
    </source>
</reference>
<feature type="binding site" evidence="7">
    <location>
        <position position="37"/>
    </location>
    <ligand>
        <name>substrate</name>
    </ligand>
</feature>
<dbReference type="RefSeq" id="WP_033101683.1">
    <property type="nucleotide sequence ID" value="NZ_JACEIP010000024.1"/>
</dbReference>
<comment type="function">
    <text evidence="7">Catalyzes the specific phosphorylation of the 3-hydroxyl group of shikimic acid using ATP as a cosubstrate.</text>
</comment>
<keyword evidence="6 7" id="KW-0057">Aromatic amino acid biosynthesis</keyword>
<accession>A0A7W2AI75</accession>
<dbReference type="GO" id="GO:0005524">
    <property type="term" value="F:ATP binding"/>
    <property type="evidence" value="ECO:0007669"/>
    <property type="project" value="UniProtKB-UniRule"/>
</dbReference>
<keyword evidence="7" id="KW-0460">Magnesium</keyword>
<dbReference type="CDD" id="cd00464">
    <property type="entry name" value="SK"/>
    <property type="match status" value="1"/>
</dbReference>
<keyword evidence="5 7" id="KW-0067">ATP-binding</keyword>
<keyword evidence="7" id="KW-0479">Metal-binding</keyword>
<evidence type="ECO:0000256" key="2">
    <source>
        <dbReference type="ARBA" id="ARBA00022679"/>
    </source>
</evidence>
<keyword evidence="3 7" id="KW-0547">Nucleotide-binding</keyword>
<dbReference type="GO" id="GO:0009423">
    <property type="term" value="P:chorismate biosynthetic process"/>
    <property type="evidence" value="ECO:0007669"/>
    <property type="project" value="UniProtKB-UniRule"/>
</dbReference>
<dbReference type="EMBL" id="JACEIP010000024">
    <property type="protein sequence ID" value="MBA4543942.1"/>
    <property type="molecule type" value="Genomic_DNA"/>
</dbReference>
<evidence type="ECO:0000256" key="3">
    <source>
        <dbReference type="ARBA" id="ARBA00022741"/>
    </source>
</evidence>
<comment type="similarity">
    <text evidence="7">Belongs to the shikimate kinase family.</text>
</comment>
<dbReference type="GO" id="GO:0000287">
    <property type="term" value="F:magnesium ion binding"/>
    <property type="evidence" value="ECO:0007669"/>
    <property type="project" value="UniProtKB-UniRule"/>
</dbReference>
<evidence type="ECO:0000256" key="7">
    <source>
        <dbReference type="HAMAP-Rule" id="MF_00109"/>
    </source>
</evidence>
<dbReference type="OrthoDB" id="9800332at2"/>
<dbReference type="PRINTS" id="PR01100">
    <property type="entry name" value="SHIKIMTKNASE"/>
</dbReference>
<comment type="pathway">
    <text evidence="7">Metabolic intermediate biosynthesis; chorismate biosynthesis; chorismate from D-erythrose 4-phosphate and phosphoenolpyruvate: step 5/7.</text>
</comment>
<keyword evidence="4 7" id="KW-0418">Kinase</keyword>
<keyword evidence="2 7" id="KW-0808">Transferase</keyword>
<dbReference type="UniPathway" id="UPA00053">
    <property type="reaction ID" value="UER00088"/>
</dbReference>
<name>A0A7W2AI75_9BACL</name>
<organism evidence="8 9">
    <name type="scientific">Thermoactinomyces daqus</name>
    <dbReference type="NCBI Taxonomy" id="1329516"/>
    <lineage>
        <taxon>Bacteria</taxon>
        <taxon>Bacillati</taxon>
        <taxon>Bacillota</taxon>
        <taxon>Bacilli</taxon>
        <taxon>Bacillales</taxon>
        <taxon>Thermoactinomycetaceae</taxon>
        <taxon>Thermoactinomyces</taxon>
    </lineage>
</organism>
<gene>
    <name evidence="7" type="primary">aroK</name>
    <name evidence="8" type="ORF">H1164_13710</name>
</gene>
<comment type="subcellular location">
    <subcellularLocation>
        <location evidence="7">Cytoplasm</location>
    </subcellularLocation>
</comment>
<dbReference type="Proteomes" id="UP000530514">
    <property type="component" value="Unassembled WGS sequence"/>
</dbReference>
<feature type="binding site" evidence="7">
    <location>
        <position position="61"/>
    </location>
    <ligand>
        <name>substrate</name>
    </ligand>
</feature>
<sequence length="181" mass="20691">MNQEKSHLILIGMMGTGKTTVGRELSKKLKLEWKDTDQELEARFGCTIAEYFARAGEAAFRQEETRLLKMLLNGSPLLLTTGGGIVLKEENREMMREKGVVVQLFAEPEEIIRRLGRAADERPLLQGELHTKVYAIMKEREGLYDFADLTVDTTGRSVDGVVQEIVSFWEKAFKRRFHRLS</sequence>
<protein>
    <recommendedName>
        <fullName evidence="7">Shikimate kinase</fullName>
        <shortName evidence="7">SK</shortName>
        <ecNumber evidence="7">2.7.1.71</ecNumber>
    </recommendedName>
</protein>
<dbReference type="InterPro" id="IPR000623">
    <property type="entry name" value="Shikimate_kinase/TSH1"/>
</dbReference>
<evidence type="ECO:0000256" key="6">
    <source>
        <dbReference type="ARBA" id="ARBA00023141"/>
    </source>
</evidence>
<dbReference type="SUPFAM" id="SSF52540">
    <property type="entry name" value="P-loop containing nucleoside triphosphate hydrolases"/>
    <property type="match status" value="1"/>
</dbReference>
<evidence type="ECO:0000256" key="1">
    <source>
        <dbReference type="ARBA" id="ARBA00022605"/>
    </source>
</evidence>
<evidence type="ECO:0000256" key="5">
    <source>
        <dbReference type="ARBA" id="ARBA00022840"/>
    </source>
</evidence>
<comment type="cofactor">
    <cofactor evidence="7">
        <name>Mg(2+)</name>
        <dbReference type="ChEBI" id="CHEBI:18420"/>
    </cofactor>
    <text evidence="7">Binds 1 Mg(2+) ion per subunit.</text>
</comment>
<dbReference type="GO" id="GO:0008652">
    <property type="term" value="P:amino acid biosynthetic process"/>
    <property type="evidence" value="ECO:0007669"/>
    <property type="project" value="UniProtKB-KW"/>
</dbReference>
<dbReference type="PANTHER" id="PTHR21087">
    <property type="entry name" value="SHIKIMATE KINASE"/>
    <property type="match status" value="1"/>
</dbReference>
<dbReference type="InterPro" id="IPR031322">
    <property type="entry name" value="Shikimate/glucono_kinase"/>
</dbReference>
<keyword evidence="1 7" id="KW-0028">Amino-acid biosynthesis</keyword>
<dbReference type="AlphaFoldDB" id="A0A7W2AI75"/>
<dbReference type="Pfam" id="PF01202">
    <property type="entry name" value="SKI"/>
    <property type="match status" value="1"/>
</dbReference>
<evidence type="ECO:0000313" key="9">
    <source>
        <dbReference type="Proteomes" id="UP000530514"/>
    </source>
</evidence>
<dbReference type="HAMAP" id="MF_00109">
    <property type="entry name" value="Shikimate_kinase"/>
    <property type="match status" value="1"/>
</dbReference>
<keyword evidence="9" id="KW-1185">Reference proteome</keyword>
<comment type="catalytic activity">
    <reaction evidence="7">
        <text>shikimate + ATP = 3-phosphoshikimate + ADP + H(+)</text>
        <dbReference type="Rhea" id="RHEA:13121"/>
        <dbReference type="ChEBI" id="CHEBI:15378"/>
        <dbReference type="ChEBI" id="CHEBI:30616"/>
        <dbReference type="ChEBI" id="CHEBI:36208"/>
        <dbReference type="ChEBI" id="CHEBI:145989"/>
        <dbReference type="ChEBI" id="CHEBI:456216"/>
        <dbReference type="EC" id="2.7.1.71"/>
    </reaction>
</comment>
<dbReference type="GO" id="GO:0005829">
    <property type="term" value="C:cytosol"/>
    <property type="evidence" value="ECO:0007669"/>
    <property type="project" value="TreeGrafter"/>
</dbReference>
<dbReference type="InterPro" id="IPR027417">
    <property type="entry name" value="P-loop_NTPase"/>
</dbReference>
<evidence type="ECO:0000313" key="8">
    <source>
        <dbReference type="EMBL" id="MBA4543942.1"/>
    </source>
</evidence>
<dbReference type="PANTHER" id="PTHR21087:SF16">
    <property type="entry name" value="SHIKIMATE KINASE 1, CHLOROPLASTIC"/>
    <property type="match status" value="1"/>
</dbReference>
<feature type="binding site" evidence="7">
    <location>
        <position position="122"/>
    </location>
    <ligand>
        <name>ATP</name>
        <dbReference type="ChEBI" id="CHEBI:30616"/>
    </ligand>
</feature>
<feature type="binding site" evidence="7">
    <location>
        <position position="156"/>
    </location>
    <ligand>
        <name>ATP</name>
        <dbReference type="ChEBI" id="CHEBI:30616"/>
    </ligand>
</feature>
<feature type="binding site" evidence="7">
    <location>
        <begin position="15"/>
        <end position="20"/>
    </location>
    <ligand>
        <name>ATP</name>
        <dbReference type="ChEBI" id="CHEBI:30616"/>
    </ligand>
</feature>
<feature type="binding site" evidence="7">
    <location>
        <position position="83"/>
    </location>
    <ligand>
        <name>substrate</name>
    </ligand>
</feature>
<dbReference type="GO" id="GO:0004765">
    <property type="term" value="F:shikimate kinase activity"/>
    <property type="evidence" value="ECO:0007669"/>
    <property type="project" value="UniProtKB-UniRule"/>
</dbReference>
<comment type="subunit">
    <text evidence="7">Monomer.</text>
</comment>
<proteinExistence type="inferred from homology"/>
<dbReference type="GO" id="GO:0009073">
    <property type="term" value="P:aromatic amino acid family biosynthetic process"/>
    <property type="evidence" value="ECO:0007669"/>
    <property type="project" value="UniProtKB-KW"/>
</dbReference>
<comment type="caution">
    <text evidence="8">The sequence shown here is derived from an EMBL/GenBank/DDBJ whole genome shotgun (WGS) entry which is preliminary data.</text>
</comment>
<evidence type="ECO:0000256" key="4">
    <source>
        <dbReference type="ARBA" id="ARBA00022777"/>
    </source>
</evidence>
<keyword evidence="7" id="KW-0963">Cytoplasm</keyword>
<dbReference type="Gene3D" id="3.40.50.300">
    <property type="entry name" value="P-loop containing nucleotide triphosphate hydrolases"/>
    <property type="match status" value="1"/>
</dbReference>